<gene>
    <name evidence="2" type="primary">LOC108828393</name>
</gene>
<accession>A0A9W3CD73</accession>
<organism evidence="1 2">
    <name type="scientific">Raphanus sativus</name>
    <name type="common">Radish</name>
    <name type="synonym">Raphanus raphanistrum var. sativus</name>
    <dbReference type="NCBI Taxonomy" id="3726"/>
    <lineage>
        <taxon>Eukaryota</taxon>
        <taxon>Viridiplantae</taxon>
        <taxon>Streptophyta</taxon>
        <taxon>Embryophyta</taxon>
        <taxon>Tracheophyta</taxon>
        <taxon>Spermatophyta</taxon>
        <taxon>Magnoliopsida</taxon>
        <taxon>eudicotyledons</taxon>
        <taxon>Gunneridae</taxon>
        <taxon>Pentapetalae</taxon>
        <taxon>rosids</taxon>
        <taxon>malvids</taxon>
        <taxon>Brassicales</taxon>
        <taxon>Brassicaceae</taxon>
        <taxon>Brassiceae</taxon>
        <taxon>Raphanus</taxon>
    </lineage>
</organism>
<protein>
    <submittedName>
        <fullName evidence="2">Uncharacterized protein LOC108828393 isoform X2</fullName>
    </submittedName>
</protein>
<dbReference type="RefSeq" id="XP_056849479.1">
    <property type="nucleotide sequence ID" value="XM_056993499.1"/>
</dbReference>
<evidence type="ECO:0000313" key="2">
    <source>
        <dbReference type="RefSeq" id="XP_056849479.1"/>
    </source>
</evidence>
<reference evidence="2" key="2">
    <citation type="submission" date="2025-08" db="UniProtKB">
        <authorList>
            <consortium name="RefSeq"/>
        </authorList>
    </citation>
    <scope>IDENTIFICATION</scope>
    <source>
        <tissue evidence="2">Leaf</tissue>
    </source>
</reference>
<dbReference type="Proteomes" id="UP000504610">
    <property type="component" value="Chromosome 9"/>
</dbReference>
<dbReference type="AlphaFoldDB" id="A0A9W3CD73"/>
<dbReference type="GeneID" id="108828393"/>
<keyword evidence="1" id="KW-1185">Reference proteome</keyword>
<sequence>MAASTLTLPCFKLYDQPTLLLRGNKSSNQTLLRFNLSPPKPLLISSRDNNSSQRFRALPETIAVKQDDTTVMALYVTPPKLKWKPLLSRWMGLSWRVGPFE</sequence>
<reference evidence="1" key="1">
    <citation type="journal article" date="2019" name="Database">
        <title>The radish genome database (RadishGD): an integrated information resource for radish genomics.</title>
        <authorList>
            <person name="Yu H.J."/>
            <person name="Baek S."/>
            <person name="Lee Y.J."/>
            <person name="Cho A."/>
            <person name="Mun J.H."/>
        </authorList>
    </citation>
    <scope>NUCLEOTIDE SEQUENCE [LARGE SCALE GENOMIC DNA]</scope>
    <source>
        <strain evidence="1">cv. WK10039</strain>
    </source>
</reference>
<evidence type="ECO:0000313" key="1">
    <source>
        <dbReference type="Proteomes" id="UP000504610"/>
    </source>
</evidence>
<name>A0A9W3CD73_RAPSA</name>
<proteinExistence type="predicted"/>